<evidence type="ECO:0000313" key="1">
    <source>
        <dbReference type="EMBL" id="KAF2250692.1"/>
    </source>
</evidence>
<proteinExistence type="predicted"/>
<dbReference type="InterPro" id="IPR011333">
    <property type="entry name" value="SKP1/BTB/POZ_sf"/>
</dbReference>
<dbReference type="SUPFAM" id="SSF54695">
    <property type="entry name" value="POZ domain"/>
    <property type="match status" value="1"/>
</dbReference>
<dbReference type="AlphaFoldDB" id="A0A6A6ILH4"/>
<protein>
    <recommendedName>
        <fullName evidence="3">BTB domain-containing protein</fullName>
    </recommendedName>
</protein>
<evidence type="ECO:0000313" key="2">
    <source>
        <dbReference type="Proteomes" id="UP000800094"/>
    </source>
</evidence>
<evidence type="ECO:0008006" key="3">
    <source>
        <dbReference type="Google" id="ProtNLM"/>
    </source>
</evidence>
<reference evidence="1" key="1">
    <citation type="journal article" date="2020" name="Stud. Mycol.">
        <title>101 Dothideomycetes genomes: a test case for predicting lifestyles and emergence of pathogens.</title>
        <authorList>
            <person name="Haridas S."/>
            <person name="Albert R."/>
            <person name="Binder M."/>
            <person name="Bloem J."/>
            <person name="Labutti K."/>
            <person name="Salamov A."/>
            <person name="Andreopoulos B."/>
            <person name="Baker S."/>
            <person name="Barry K."/>
            <person name="Bills G."/>
            <person name="Bluhm B."/>
            <person name="Cannon C."/>
            <person name="Castanera R."/>
            <person name="Culley D."/>
            <person name="Daum C."/>
            <person name="Ezra D."/>
            <person name="Gonzalez J."/>
            <person name="Henrissat B."/>
            <person name="Kuo A."/>
            <person name="Liang C."/>
            <person name="Lipzen A."/>
            <person name="Lutzoni F."/>
            <person name="Magnuson J."/>
            <person name="Mondo S."/>
            <person name="Nolan M."/>
            <person name="Ohm R."/>
            <person name="Pangilinan J."/>
            <person name="Park H.-J."/>
            <person name="Ramirez L."/>
            <person name="Alfaro M."/>
            <person name="Sun H."/>
            <person name="Tritt A."/>
            <person name="Yoshinaga Y."/>
            <person name="Zwiers L.-H."/>
            <person name="Turgeon B."/>
            <person name="Goodwin S."/>
            <person name="Spatafora J."/>
            <person name="Crous P."/>
            <person name="Grigoriev I."/>
        </authorList>
    </citation>
    <scope>NUCLEOTIDE SEQUENCE</scope>
    <source>
        <strain evidence="1">CBS 122368</strain>
    </source>
</reference>
<sequence>MNGVDSGLATSLAESMGGLAIGVQVPNITIVCGGDRYKCSKAALVRRSLYFQIACHADRTIRSNRITFPAQKQRHIRAMMHFLKTNTYIGPVEVVDRGMTPCQKNSEQPAGEENGMSIEFRSNDRAILHHFPEFEHSWILHGDRAVKASKIITHHELFNELQQGNDEGFVCIAPGEYWCQPELLPQAIQISLLIFLRHLKSRRTDVSINPVFHAEMFNHVAVKYMLPDLQSHIVQAFREGCQAWINTSLIRESSFITAAKIILKPILRPRLGLQKGTDCETREMGEALVWILAVNWGWMIHDEDVMSFLSQKPYHTVIKCVEHVVEALAAQWEEKLAAQAAVPV</sequence>
<keyword evidence="2" id="KW-1185">Reference proteome</keyword>
<dbReference type="Proteomes" id="UP000800094">
    <property type="component" value="Unassembled WGS sequence"/>
</dbReference>
<name>A0A6A6ILH4_9PLEO</name>
<dbReference type="EMBL" id="ML987193">
    <property type="protein sequence ID" value="KAF2250692.1"/>
    <property type="molecule type" value="Genomic_DNA"/>
</dbReference>
<accession>A0A6A6ILH4</accession>
<dbReference type="OrthoDB" id="3792655at2759"/>
<dbReference type="Gene3D" id="3.30.710.10">
    <property type="entry name" value="Potassium Channel Kv1.1, Chain A"/>
    <property type="match status" value="1"/>
</dbReference>
<gene>
    <name evidence="1" type="ORF">BU26DRAFT_591610</name>
</gene>
<dbReference type="GeneID" id="54588134"/>
<organism evidence="1 2">
    <name type="scientific">Trematosphaeria pertusa</name>
    <dbReference type="NCBI Taxonomy" id="390896"/>
    <lineage>
        <taxon>Eukaryota</taxon>
        <taxon>Fungi</taxon>
        <taxon>Dikarya</taxon>
        <taxon>Ascomycota</taxon>
        <taxon>Pezizomycotina</taxon>
        <taxon>Dothideomycetes</taxon>
        <taxon>Pleosporomycetidae</taxon>
        <taxon>Pleosporales</taxon>
        <taxon>Massarineae</taxon>
        <taxon>Trematosphaeriaceae</taxon>
        <taxon>Trematosphaeria</taxon>
    </lineage>
</organism>
<dbReference type="RefSeq" id="XP_033685696.1">
    <property type="nucleotide sequence ID" value="XM_033834804.1"/>
</dbReference>